<evidence type="ECO:0000256" key="3">
    <source>
        <dbReference type="ARBA" id="ARBA00022692"/>
    </source>
</evidence>
<evidence type="ECO:0000256" key="12">
    <source>
        <dbReference type="SAM" id="Phobius"/>
    </source>
</evidence>
<dbReference type="GO" id="GO:0046872">
    <property type="term" value="F:metal ion binding"/>
    <property type="evidence" value="ECO:0007669"/>
    <property type="project" value="UniProtKB-KW"/>
</dbReference>
<feature type="transmembrane region" description="Helical" evidence="12">
    <location>
        <begin position="127"/>
        <end position="150"/>
    </location>
</feature>
<dbReference type="RefSeq" id="WP_243417930.1">
    <property type="nucleotide sequence ID" value="NZ_QEKW01000003.1"/>
</dbReference>
<keyword evidence="3 12" id="KW-0812">Transmembrane</keyword>
<evidence type="ECO:0000256" key="8">
    <source>
        <dbReference type="ARBA" id="ARBA00023133"/>
    </source>
</evidence>
<evidence type="ECO:0000256" key="10">
    <source>
        <dbReference type="ARBA" id="ARBA00023157"/>
    </source>
</evidence>
<organism evidence="13 14">
    <name type="scientific">Actinomycetospora cinnamomea</name>
    <dbReference type="NCBI Taxonomy" id="663609"/>
    <lineage>
        <taxon>Bacteria</taxon>
        <taxon>Bacillati</taxon>
        <taxon>Actinomycetota</taxon>
        <taxon>Actinomycetes</taxon>
        <taxon>Pseudonocardiales</taxon>
        <taxon>Pseudonocardiaceae</taxon>
        <taxon>Actinomycetospora</taxon>
    </lineage>
</organism>
<dbReference type="GO" id="GO:0006784">
    <property type="term" value="P:heme A biosynthetic process"/>
    <property type="evidence" value="ECO:0007669"/>
    <property type="project" value="InterPro"/>
</dbReference>
<keyword evidence="9 12" id="KW-0472">Membrane</keyword>
<dbReference type="PANTHER" id="PTHR35457">
    <property type="entry name" value="HEME A SYNTHASE"/>
    <property type="match status" value="1"/>
</dbReference>
<gene>
    <name evidence="13" type="ORF">C8D89_10381</name>
</gene>
<evidence type="ECO:0000256" key="9">
    <source>
        <dbReference type="ARBA" id="ARBA00023136"/>
    </source>
</evidence>
<evidence type="ECO:0000313" key="13">
    <source>
        <dbReference type="EMBL" id="PVZ11751.1"/>
    </source>
</evidence>
<evidence type="ECO:0000256" key="2">
    <source>
        <dbReference type="ARBA" id="ARBA00022475"/>
    </source>
</evidence>
<evidence type="ECO:0000256" key="11">
    <source>
        <dbReference type="ARBA" id="ARBA00023444"/>
    </source>
</evidence>
<dbReference type="GO" id="GO:0016020">
    <property type="term" value="C:membrane"/>
    <property type="evidence" value="ECO:0007669"/>
    <property type="project" value="UniProtKB-SubCell"/>
</dbReference>
<sequence>MLERLPATPRRLMRGLAIAALVGQAGIAVTGATVRVTGSGLGCPTWPQCFPGSLVPVPHREVAVLHQWVEFGNRLLGIALVLVTGACLLAALNVRPRRRRLVLLAATMPLGVVAQAVIGGITVLAGLAWYTVAPHFLVTIPLIWLAVLLVRETSPAAMAAPPGTPWRPAVPAALRGLLAVTAVVLAALLVAGTLVTAAGPHGGDAATPRLAAIPLPTLATAHAHLLFAFLGLLVGAGFMVHAVSAPRAVLVRLRVLVAVTLAQGALGGVQYALGVPELLVALHVLGAVVTTAATAWLWAATAEPAPVSGPLPDDAPARALAGTV</sequence>
<keyword evidence="6" id="KW-0560">Oxidoreductase</keyword>
<feature type="transmembrane region" description="Helical" evidence="12">
    <location>
        <begin position="101"/>
        <end position="121"/>
    </location>
</feature>
<feature type="transmembrane region" description="Helical" evidence="12">
    <location>
        <begin position="279"/>
        <end position="299"/>
    </location>
</feature>
<proteinExistence type="predicted"/>
<keyword evidence="5 12" id="KW-1133">Transmembrane helix</keyword>
<dbReference type="Proteomes" id="UP000245639">
    <property type="component" value="Unassembled WGS sequence"/>
</dbReference>
<keyword evidence="14" id="KW-1185">Reference proteome</keyword>
<dbReference type="EMBL" id="QEKW01000003">
    <property type="protein sequence ID" value="PVZ11751.1"/>
    <property type="molecule type" value="Genomic_DNA"/>
</dbReference>
<dbReference type="PANTHER" id="PTHR35457:SF1">
    <property type="entry name" value="HEME A SYNTHASE"/>
    <property type="match status" value="1"/>
</dbReference>
<dbReference type="GO" id="GO:0016491">
    <property type="term" value="F:oxidoreductase activity"/>
    <property type="evidence" value="ECO:0007669"/>
    <property type="project" value="UniProtKB-KW"/>
</dbReference>
<evidence type="ECO:0000256" key="5">
    <source>
        <dbReference type="ARBA" id="ARBA00022989"/>
    </source>
</evidence>
<keyword evidence="8" id="KW-0350">Heme biosynthesis</keyword>
<comment type="pathway">
    <text evidence="11">Porphyrin-containing compound metabolism.</text>
</comment>
<evidence type="ECO:0000256" key="1">
    <source>
        <dbReference type="ARBA" id="ARBA00004141"/>
    </source>
</evidence>
<keyword evidence="2" id="KW-1003">Cell membrane</keyword>
<accession>A0A2U1FHX2</accession>
<feature type="transmembrane region" description="Helical" evidence="12">
    <location>
        <begin position="12"/>
        <end position="32"/>
    </location>
</feature>
<feature type="transmembrane region" description="Helical" evidence="12">
    <location>
        <begin position="255"/>
        <end position="273"/>
    </location>
</feature>
<keyword evidence="7" id="KW-0408">Iron</keyword>
<feature type="transmembrane region" description="Helical" evidence="12">
    <location>
        <begin position="219"/>
        <end position="243"/>
    </location>
</feature>
<feature type="transmembrane region" description="Helical" evidence="12">
    <location>
        <begin position="177"/>
        <end position="199"/>
    </location>
</feature>
<evidence type="ECO:0000256" key="6">
    <source>
        <dbReference type="ARBA" id="ARBA00023002"/>
    </source>
</evidence>
<dbReference type="Pfam" id="PF02628">
    <property type="entry name" value="COX15-CtaA"/>
    <property type="match status" value="1"/>
</dbReference>
<comment type="subcellular location">
    <subcellularLocation>
        <location evidence="1">Membrane</location>
        <topology evidence="1">Multi-pass membrane protein</topology>
    </subcellularLocation>
</comment>
<comment type="caution">
    <text evidence="13">The sequence shown here is derived from an EMBL/GenBank/DDBJ whole genome shotgun (WGS) entry which is preliminary data.</text>
</comment>
<evidence type="ECO:0000256" key="4">
    <source>
        <dbReference type="ARBA" id="ARBA00022723"/>
    </source>
</evidence>
<reference evidence="13 14" key="1">
    <citation type="submission" date="2018-04" db="EMBL/GenBank/DDBJ databases">
        <title>Genomic Encyclopedia of Type Strains, Phase IV (KMG-IV): sequencing the most valuable type-strain genomes for metagenomic binning, comparative biology and taxonomic classification.</title>
        <authorList>
            <person name="Goeker M."/>
        </authorList>
    </citation>
    <scope>NUCLEOTIDE SEQUENCE [LARGE SCALE GENOMIC DNA]</scope>
    <source>
        <strain evidence="13 14">DSM 45771</strain>
    </source>
</reference>
<name>A0A2U1FHX2_9PSEU</name>
<evidence type="ECO:0000256" key="7">
    <source>
        <dbReference type="ARBA" id="ARBA00023004"/>
    </source>
</evidence>
<dbReference type="InterPro" id="IPR050450">
    <property type="entry name" value="COX15/CtaA_HemeA_synthase"/>
</dbReference>
<keyword evidence="10" id="KW-1015">Disulfide bond</keyword>
<dbReference type="InterPro" id="IPR003780">
    <property type="entry name" value="COX15/CtaA_fam"/>
</dbReference>
<keyword evidence="4" id="KW-0479">Metal-binding</keyword>
<evidence type="ECO:0000313" key="14">
    <source>
        <dbReference type="Proteomes" id="UP000245639"/>
    </source>
</evidence>
<dbReference type="AlphaFoldDB" id="A0A2U1FHX2"/>
<protein>
    <submittedName>
        <fullName evidence="13">Cytochrome c oxidase assembly protein subunit 15</fullName>
    </submittedName>
</protein>
<feature type="transmembrane region" description="Helical" evidence="12">
    <location>
        <begin position="75"/>
        <end position="94"/>
    </location>
</feature>